<keyword evidence="3" id="KW-1185">Reference proteome</keyword>
<comment type="caution">
    <text evidence="2">The sequence shown here is derived from an EMBL/GenBank/DDBJ whole genome shotgun (WGS) entry which is preliminary data.</text>
</comment>
<proteinExistence type="predicted"/>
<dbReference type="RefSeq" id="WP_229990602.1">
    <property type="nucleotide sequence ID" value="NZ_JAJJMO010000001.1"/>
</dbReference>
<evidence type="ECO:0000313" key="3">
    <source>
        <dbReference type="Proteomes" id="UP001430919"/>
    </source>
</evidence>
<evidence type="ECO:0000313" key="2">
    <source>
        <dbReference type="EMBL" id="MCC9073691.1"/>
    </source>
</evidence>
<sequence>MEKISDWLDNFLMGGDENKSVNFESIEEKIPVEKHLEERKLQIAEIRKKREEKEEAENGLKFVIDGAKIKCNLCTVPDGDLKVNYDTPTIQDKRVATVVEKDMTSLLFKGNCKKSPLSASPCASVMKLGDWKDVGTVYFQNEFPLLLKSTIKCEYGGVDITITDCAQRNEITNLDTIGVPVPSLEIIYVNGHFYNINGTFEGKVNEAENSGSIEDVYICTGKSMQKNSDAKEIMTYNGIKLLKENDENIPHEKFINNSYLIWHEASLTGNIETAFWIAHTVNNALHSKYKRGKNSFNKLFKTGYSSVKESDKIKTISITSNTKNHCFARSAMISVLKGDKDPTSISYFWDGLDLFTRSGELDHPKFKQYKSVTIVKSHLDLAIEFWSIDSNRAKVNKNAKLNSVFSKEEYTLKDVTDGSIINENGVFSGARANSQNNNKVHERLKSTGFKSGTMFWTTF</sequence>
<dbReference type="InterPro" id="IPR025460">
    <property type="entry name" value="DUF4280"/>
</dbReference>
<organism evidence="2 3">
    <name type="scientific">Flavobacterium pisciphilum</name>
    <dbReference type="NCBI Taxonomy" id="2893755"/>
    <lineage>
        <taxon>Bacteria</taxon>
        <taxon>Pseudomonadati</taxon>
        <taxon>Bacteroidota</taxon>
        <taxon>Flavobacteriia</taxon>
        <taxon>Flavobacteriales</taxon>
        <taxon>Flavobacteriaceae</taxon>
        <taxon>Flavobacterium</taxon>
    </lineage>
</organism>
<name>A0ABS8MZV4_9FLAO</name>
<protein>
    <submittedName>
        <fullName evidence="2">DUF4280 domain-containing protein</fullName>
    </submittedName>
</protein>
<dbReference type="EMBL" id="JAJJMO010000001">
    <property type="protein sequence ID" value="MCC9073691.1"/>
    <property type="molecule type" value="Genomic_DNA"/>
</dbReference>
<reference evidence="2" key="1">
    <citation type="submission" date="2021-11" db="EMBL/GenBank/DDBJ databases">
        <title>Description of novel Flavobacterium species.</title>
        <authorList>
            <person name="Saticioglu I.B."/>
            <person name="Ay H."/>
            <person name="Altun S."/>
            <person name="Duman M."/>
        </authorList>
    </citation>
    <scope>NUCLEOTIDE SEQUENCE</scope>
    <source>
        <strain evidence="2">F-65</strain>
    </source>
</reference>
<dbReference type="Pfam" id="PF14107">
    <property type="entry name" value="DUF4280"/>
    <property type="match status" value="1"/>
</dbReference>
<keyword evidence="1" id="KW-0175">Coiled coil</keyword>
<dbReference type="Proteomes" id="UP001430919">
    <property type="component" value="Unassembled WGS sequence"/>
</dbReference>
<feature type="coiled-coil region" evidence="1">
    <location>
        <begin position="32"/>
        <end position="59"/>
    </location>
</feature>
<evidence type="ECO:0000256" key="1">
    <source>
        <dbReference type="SAM" id="Coils"/>
    </source>
</evidence>
<gene>
    <name evidence="2" type="ORF">LNQ49_19095</name>
</gene>
<accession>A0ABS8MZV4</accession>